<accession>A0A175VYP0</accession>
<feature type="transmembrane region" description="Helical" evidence="6">
    <location>
        <begin position="42"/>
        <end position="60"/>
    </location>
</feature>
<dbReference type="STRING" id="100816.A0A175VYP0"/>
<comment type="subcellular location">
    <subcellularLocation>
        <location evidence="1">Membrane</location>
        <topology evidence="1">Multi-pass membrane protein</topology>
    </subcellularLocation>
</comment>
<dbReference type="InterPro" id="IPR027469">
    <property type="entry name" value="Cation_efflux_TMD_sf"/>
</dbReference>
<dbReference type="InterPro" id="IPR050291">
    <property type="entry name" value="CDF_Transporter"/>
</dbReference>
<dbReference type="GO" id="GO:0008324">
    <property type="term" value="F:monoatomic cation transmembrane transporter activity"/>
    <property type="evidence" value="ECO:0007669"/>
    <property type="project" value="InterPro"/>
</dbReference>
<gene>
    <name evidence="9" type="ORF">MMYC01_206932</name>
</gene>
<dbReference type="GO" id="GO:0030003">
    <property type="term" value="P:intracellular monoatomic cation homeostasis"/>
    <property type="evidence" value="ECO:0007669"/>
    <property type="project" value="UniProtKB-ARBA"/>
</dbReference>
<evidence type="ECO:0000256" key="2">
    <source>
        <dbReference type="ARBA" id="ARBA00022448"/>
    </source>
</evidence>
<dbReference type="OrthoDB" id="78296at2759"/>
<dbReference type="InterPro" id="IPR036837">
    <property type="entry name" value="Cation_efflux_CTD_sf"/>
</dbReference>
<keyword evidence="5 6" id="KW-0472">Membrane</keyword>
<dbReference type="SUPFAM" id="SSF160240">
    <property type="entry name" value="Cation efflux protein cytoplasmic domain-like"/>
    <property type="match status" value="1"/>
</dbReference>
<evidence type="ECO:0000256" key="1">
    <source>
        <dbReference type="ARBA" id="ARBA00004141"/>
    </source>
</evidence>
<keyword evidence="10" id="KW-1185">Reference proteome</keyword>
<sequence>MADAIFDPLSNIILIAANRATRSVNSRHFPSGRARLETVGNIVFYFLMSAISFIIVAFSIRDIAERSGLGGVSEFHLSVVIVATTSFVTKFCLFLYCSTLRKRYSQVHIVWKDHRNDVLINGLRILTWVGGAKLAWWIDPAGSIILALFIAALWCRTVFTEFMLIIGLTTYISLTHSPAIASIDTVMVYYSGPRLIVEVDIVMDKTAHLDVAHDISEGLQYELERLPGIERTYVHIDYETRHKPNHWYIKRR</sequence>
<feature type="domain" description="Cation efflux protein cytoplasmic" evidence="8">
    <location>
        <begin position="178"/>
        <end position="237"/>
    </location>
</feature>
<keyword evidence="4 6" id="KW-1133">Transmembrane helix</keyword>
<evidence type="ECO:0000313" key="9">
    <source>
        <dbReference type="EMBL" id="KXX76291.1"/>
    </source>
</evidence>
<proteinExistence type="predicted"/>
<evidence type="ECO:0000256" key="6">
    <source>
        <dbReference type="SAM" id="Phobius"/>
    </source>
</evidence>
<dbReference type="InterPro" id="IPR058533">
    <property type="entry name" value="Cation_efflux_TM"/>
</dbReference>
<dbReference type="VEuPathDB" id="FungiDB:MMYC01_206932"/>
<feature type="transmembrane region" description="Helical" evidence="6">
    <location>
        <begin position="75"/>
        <end position="97"/>
    </location>
</feature>
<feature type="transmembrane region" description="Helical" evidence="6">
    <location>
        <begin position="144"/>
        <end position="168"/>
    </location>
</feature>
<dbReference type="Pfam" id="PF01545">
    <property type="entry name" value="Cation_efflux"/>
    <property type="match status" value="1"/>
</dbReference>
<dbReference type="Proteomes" id="UP000078237">
    <property type="component" value="Unassembled WGS sequence"/>
</dbReference>
<dbReference type="PANTHER" id="PTHR43840:SF12">
    <property type="entry name" value="CATION DIFFUSION FACILITATOR 1 (AFU_ORTHOLOGUE AFUA_1G14440)"/>
    <property type="match status" value="1"/>
</dbReference>
<dbReference type="InterPro" id="IPR027470">
    <property type="entry name" value="Cation_efflux_CTD"/>
</dbReference>
<evidence type="ECO:0000256" key="4">
    <source>
        <dbReference type="ARBA" id="ARBA00022989"/>
    </source>
</evidence>
<dbReference type="Gene3D" id="1.20.1510.10">
    <property type="entry name" value="Cation efflux protein transmembrane domain"/>
    <property type="match status" value="1"/>
</dbReference>
<evidence type="ECO:0000256" key="3">
    <source>
        <dbReference type="ARBA" id="ARBA00022692"/>
    </source>
</evidence>
<keyword evidence="2" id="KW-0813">Transport</keyword>
<name>A0A175VYP0_9PEZI</name>
<evidence type="ECO:0000259" key="8">
    <source>
        <dbReference type="Pfam" id="PF16916"/>
    </source>
</evidence>
<dbReference type="SUPFAM" id="SSF161111">
    <property type="entry name" value="Cation efflux protein transmembrane domain-like"/>
    <property type="match status" value="1"/>
</dbReference>
<dbReference type="GO" id="GO:0016020">
    <property type="term" value="C:membrane"/>
    <property type="evidence" value="ECO:0007669"/>
    <property type="project" value="UniProtKB-SubCell"/>
</dbReference>
<organism evidence="9 10">
    <name type="scientific">Madurella mycetomatis</name>
    <dbReference type="NCBI Taxonomy" id="100816"/>
    <lineage>
        <taxon>Eukaryota</taxon>
        <taxon>Fungi</taxon>
        <taxon>Dikarya</taxon>
        <taxon>Ascomycota</taxon>
        <taxon>Pezizomycotina</taxon>
        <taxon>Sordariomycetes</taxon>
        <taxon>Sordariomycetidae</taxon>
        <taxon>Sordariales</taxon>
        <taxon>Sordariales incertae sedis</taxon>
        <taxon>Madurella</taxon>
    </lineage>
</organism>
<evidence type="ECO:0000313" key="10">
    <source>
        <dbReference type="Proteomes" id="UP000078237"/>
    </source>
</evidence>
<reference evidence="9 10" key="1">
    <citation type="journal article" date="2016" name="Genome Announc.">
        <title>Genome Sequence of Madurella mycetomatis mm55, Isolated from a Human Mycetoma Case in Sudan.</title>
        <authorList>
            <person name="Smit S."/>
            <person name="Derks M.F."/>
            <person name="Bervoets S."/>
            <person name="Fahal A."/>
            <person name="van Leeuwen W."/>
            <person name="van Belkum A."/>
            <person name="van de Sande W.W."/>
        </authorList>
    </citation>
    <scope>NUCLEOTIDE SEQUENCE [LARGE SCALE GENOMIC DNA]</scope>
    <source>
        <strain evidence="10">mm55</strain>
    </source>
</reference>
<feature type="transmembrane region" description="Helical" evidence="6">
    <location>
        <begin position="118"/>
        <end position="138"/>
    </location>
</feature>
<evidence type="ECO:0000256" key="5">
    <source>
        <dbReference type="ARBA" id="ARBA00023136"/>
    </source>
</evidence>
<evidence type="ECO:0000259" key="7">
    <source>
        <dbReference type="Pfam" id="PF01545"/>
    </source>
</evidence>
<feature type="domain" description="Cation efflux protein transmembrane" evidence="7">
    <location>
        <begin position="4"/>
        <end position="158"/>
    </location>
</feature>
<protein>
    <submittedName>
        <fullName evidence="9">Metal tolerance protein 3</fullName>
    </submittedName>
</protein>
<dbReference type="Gene3D" id="3.30.70.1350">
    <property type="entry name" value="Cation efflux protein, cytoplasmic domain"/>
    <property type="match status" value="1"/>
</dbReference>
<comment type="caution">
    <text evidence="9">The sequence shown here is derived from an EMBL/GenBank/DDBJ whole genome shotgun (WGS) entry which is preliminary data.</text>
</comment>
<dbReference type="AlphaFoldDB" id="A0A175VYP0"/>
<keyword evidence="3 6" id="KW-0812">Transmembrane</keyword>
<dbReference type="GO" id="GO:0098771">
    <property type="term" value="P:inorganic ion homeostasis"/>
    <property type="evidence" value="ECO:0007669"/>
    <property type="project" value="UniProtKB-ARBA"/>
</dbReference>
<dbReference type="EMBL" id="LCTW02000218">
    <property type="protein sequence ID" value="KXX76291.1"/>
    <property type="molecule type" value="Genomic_DNA"/>
</dbReference>
<dbReference type="PANTHER" id="PTHR43840">
    <property type="entry name" value="MITOCHONDRIAL METAL TRANSPORTER 1-RELATED"/>
    <property type="match status" value="1"/>
</dbReference>
<dbReference type="Pfam" id="PF16916">
    <property type="entry name" value="ZT_dimer"/>
    <property type="match status" value="1"/>
</dbReference>